<keyword evidence="10" id="KW-1003">Cell membrane</keyword>
<dbReference type="RefSeq" id="WP_087372857.1">
    <property type="nucleotide sequence ID" value="NZ_NFKK01000008.1"/>
</dbReference>
<organism evidence="14 15">
    <name type="scientific">Butyricicoccus pullicaecorum</name>
    <dbReference type="NCBI Taxonomy" id="501571"/>
    <lineage>
        <taxon>Bacteria</taxon>
        <taxon>Bacillati</taxon>
        <taxon>Bacillota</taxon>
        <taxon>Clostridia</taxon>
        <taxon>Eubacteriales</taxon>
        <taxon>Butyricicoccaceae</taxon>
        <taxon>Butyricicoccus</taxon>
    </lineage>
</organism>
<dbReference type="Pfam" id="PF00037">
    <property type="entry name" value="Fer4"/>
    <property type="match status" value="2"/>
</dbReference>
<feature type="binding site" evidence="10">
    <location>
        <position position="181"/>
    </location>
    <ligand>
        <name>[4Fe-4S] cluster</name>
        <dbReference type="ChEBI" id="CHEBI:49883"/>
        <label>2</label>
    </ligand>
</feature>
<dbReference type="PANTHER" id="PTHR43560">
    <property type="entry name" value="ION-TRANSLOCATING OXIDOREDUCTASE COMPLEX SUBUNIT B"/>
    <property type="match status" value="1"/>
</dbReference>
<feature type="region of interest" description="Disordered" evidence="11">
    <location>
        <begin position="283"/>
        <end position="308"/>
    </location>
</feature>
<dbReference type="SUPFAM" id="SSF54862">
    <property type="entry name" value="4Fe-4S ferredoxins"/>
    <property type="match status" value="2"/>
</dbReference>
<dbReference type="EC" id="7.-.-.-" evidence="10"/>
<evidence type="ECO:0000256" key="3">
    <source>
        <dbReference type="ARBA" id="ARBA00022723"/>
    </source>
</evidence>
<dbReference type="PANTHER" id="PTHR43560:SF1">
    <property type="entry name" value="ION-TRANSLOCATING OXIDOREDUCTASE COMPLEX SUBUNIT B"/>
    <property type="match status" value="1"/>
</dbReference>
<keyword evidence="2 10" id="KW-0004">4Fe-4S</keyword>
<sequence>MDTMNIVSAVLVLFVMGVVFALLLGIAARVFAVEVDERVPLVRDCLPGANCGGCGYPGCDGLAAAIVEGKAPVNGCPVGGAAAAAKIAEVMGVEADTAEPKVAHVHCNGGCNAIDKAKYEGLQDCNAAMRVANGPKECAFGCMGLGSCVKECAFDAIHIVDGKAVVDAEKCVACGKCVAACPKKLIDLVPKSKKVHVNCMNHDKGAQAMKVCTNACIGCMKCEKTCKFDAIHVVNNVAVIDYDKCKNCKMCTKACPKNAIEPIPTKEEKEKFDAMMKAQAEKARAAAQATAEAKAAEAAPAAEAPKGE</sequence>
<comment type="caution">
    <text evidence="10">Lacks conserved residue(s) required for the propagation of feature annotation.</text>
</comment>
<evidence type="ECO:0000259" key="13">
    <source>
        <dbReference type="PROSITE" id="PS51656"/>
    </source>
</evidence>
<evidence type="ECO:0000313" key="14">
    <source>
        <dbReference type="EMBL" id="OUP52682.1"/>
    </source>
</evidence>
<evidence type="ECO:0000256" key="11">
    <source>
        <dbReference type="SAM" id="MobiDB-lite"/>
    </source>
</evidence>
<feature type="binding site" evidence="10">
    <location>
        <position position="51"/>
    </location>
    <ligand>
        <name>[4Fe-4S] cluster</name>
        <dbReference type="ChEBI" id="CHEBI:49883"/>
        <label>1</label>
    </ligand>
</feature>
<feature type="binding site" evidence="10">
    <location>
        <position position="148"/>
    </location>
    <ligand>
        <name>[4Fe-4S] cluster</name>
        <dbReference type="ChEBI" id="CHEBI:49883"/>
        <label>2</label>
    </ligand>
</feature>
<evidence type="ECO:0000256" key="7">
    <source>
        <dbReference type="ARBA" id="ARBA00023004"/>
    </source>
</evidence>
<feature type="domain" description="4Fe-4S ferredoxin-type" evidence="12">
    <location>
        <begin position="162"/>
        <end position="191"/>
    </location>
</feature>
<feature type="domain" description="4Fe-4S ferredoxin-type" evidence="12">
    <location>
        <begin position="207"/>
        <end position="235"/>
    </location>
</feature>
<dbReference type="GO" id="GO:0009055">
    <property type="term" value="F:electron transfer activity"/>
    <property type="evidence" value="ECO:0007669"/>
    <property type="project" value="InterPro"/>
</dbReference>
<dbReference type="EMBL" id="NFKK01000008">
    <property type="protein sequence ID" value="OUP52682.1"/>
    <property type="molecule type" value="Genomic_DNA"/>
</dbReference>
<dbReference type="Gene3D" id="1.10.15.40">
    <property type="entry name" value="Electron transport complex subunit B, putative Fe-S cluster"/>
    <property type="match status" value="1"/>
</dbReference>
<keyword evidence="1 10" id="KW-0813">Transport</keyword>
<dbReference type="Proteomes" id="UP000195897">
    <property type="component" value="Unassembled WGS sequence"/>
</dbReference>
<reference evidence="15" key="1">
    <citation type="submission" date="2017-04" db="EMBL/GenBank/DDBJ databases">
        <title>Function of individual gut microbiota members based on whole genome sequencing of pure cultures obtained from chicken caecum.</title>
        <authorList>
            <person name="Medvecky M."/>
            <person name="Cejkova D."/>
            <person name="Polansky O."/>
            <person name="Karasova D."/>
            <person name="Kubasova T."/>
            <person name="Cizek A."/>
            <person name="Rychlik I."/>
        </authorList>
    </citation>
    <scope>NUCLEOTIDE SEQUENCE [LARGE SCALE GENOMIC DNA]</scope>
    <source>
        <strain evidence="15">An180</strain>
    </source>
</reference>
<protein>
    <recommendedName>
        <fullName evidence="10">Ion-translocating oxidoreductase complex subunit B</fullName>
        <ecNumber evidence="10">7.-.-.-</ecNumber>
    </recommendedName>
    <alternativeName>
        <fullName evidence="10">Rnf electron transport complex subunit B</fullName>
    </alternativeName>
</protein>
<comment type="similarity">
    <text evidence="10">Belongs to the 4Fe4S bacterial-type ferredoxin family. RnfB subfamily.</text>
</comment>
<evidence type="ECO:0000256" key="9">
    <source>
        <dbReference type="ARBA" id="ARBA00023136"/>
    </source>
</evidence>
<dbReference type="InterPro" id="IPR007202">
    <property type="entry name" value="4Fe-4S_dom"/>
</dbReference>
<dbReference type="Gene3D" id="3.30.70.20">
    <property type="match status" value="2"/>
</dbReference>
<evidence type="ECO:0000256" key="1">
    <source>
        <dbReference type="ARBA" id="ARBA00022448"/>
    </source>
</evidence>
<evidence type="ECO:0000256" key="4">
    <source>
        <dbReference type="ARBA" id="ARBA00022737"/>
    </source>
</evidence>
<proteinExistence type="inferred from homology"/>
<feature type="binding site" evidence="10">
    <location>
        <position position="174"/>
    </location>
    <ligand>
        <name>[4Fe-4S] cluster</name>
        <dbReference type="ChEBI" id="CHEBI:49883"/>
        <label>3</label>
    </ligand>
</feature>
<evidence type="ECO:0000256" key="8">
    <source>
        <dbReference type="ARBA" id="ARBA00023014"/>
    </source>
</evidence>
<dbReference type="HAMAP" id="MF_00463">
    <property type="entry name" value="RsxB_RnfB"/>
    <property type="match status" value="1"/>
</dbReference>
<evidence type="ECO:0000259" key="12">
    <source>
        <dbReference type="PROSITE" id="PS51379"/>
    </source>
</evidence>
<dbReference type="Pfam" id="PF04060">
    <property type="entry name" value="FeS"/>
    <property type="match status" value="1"/>
</dbReference>
<keyword evidence="4 10" id="KW-0677">Repeat</keyword>
<feature type="binding site" evidence="10">
    <location>
        <position position="76"/>
    </location>
    <ligand>
        <name>[4Fe-4S] cluster</name>
        <dbReference type="ChEBI" id="CHEBI:49883"/>
        <label>1</label>
    </ligand>
</feature>
<feature type="binding site" evidence="10">
    <location>
        <position position="177"/>
    </location>
    <ligand>
        <name>[4Fe-4S] cluster</name>
        <dbReference type="ChEBI" id="CHEBI:49883"/>
        <label>3</label>
    </ligand>
</feature>
<feature type="binding site" evidence="10">
    <location>
        <position position="59"/>
    </location>
    <ligand>
        <name>[4Fe-4S] cluster</name>
        <dbReference type="ChEBI" id="CHEBI:49883"/>
        <label>1</label>
    </ligand>
</feature>
<dbReference type="InterPro" id="IPR017900">
    <property type="entry name" value="4Fe4S_Fe_S_CS"/>
</dbReference>
<name>A0A1Y4LF09_9FIRM</name>
<evidence type="ECO:0000256" key="5">
    <source>
        <dbReference type="ARBA" id="ARBA00022967"/>
    </source>
</evidence>
<comment type="caution">
    <text evidence="14">The sequence shown here is derived from an EMBL/GenBank/DDBJ whole genome shotgun (WGS) entry which is preliminary data.</text>
</comment>
<evidence type="ECO:0000256" key="10">
    <source>
        <dbReference type="HAMAP-Rule" id="MF_00463"/>
    </source>
</evidence>
<feature type="binding site" evidence="10">
    <location>
        <position position="171"/>
    </location>
    <ligand>
        <name>[4Fe-4S] cluster</name>
        <dbReference type="ChEBI" id="CHEBI:49883"/>
        <label>3</label>
    </ligand>
</feature>
<dbReference type="PROSITE" id="PS51379">
    <property type="entry name" value="4FE4S_FER_2"/>
    <property type="match status" value="3"/>
</dbReference>
<keyword evidence="6 10" id="KW-0249">Electron transport</keyword>
<comment type="subunit">
    <text evidence="10">The complex is composed of six subunits: RnfA, RnfB, RnfC, RnfD, RnfE and RnfG.</text>
</comment>
<gene>
    <name evidence="10" type="primary">rnfB</name>
    <name evidence="14" type="ORF">B5F17_08225</name>
</gene>
<dbReference type="PROSITE" id="PS51656">
    <property type="entry name" value="4FE4S"/>
    <property type="match status" value="1"/>
</dbReference>
<keyword evidence="9 10" id="KW-0472">Membrane</keyword>
<feature type="binding site" evidence="10">
    <location>
        <position position="142"/>
    </location>
    <ligand>
        <name>[4Fe-4S] cluster</name>
        <dbReference type="ChEBI" id="CHEBI:49883"/>
        <label>2</label>
    </ligand>
</feature>
<dbReference type="GO" id="GO:0051539">
    <property type="term" value="F:4 iron, 4 sulfur cluster binding"/>
    <property type="evidence" value="ECO:0007669"/>
    <property type="project" value="UniProtKB-UniRule"/>
</dbReference>
<keyword evidence="5 10" id="KW-1278">Translocase</keyword>
<feature type="region of interest" description="Hydrophobic" evidence="10">
    <location>
        <begin position="1"/>
        <end position="28"/>
    </location>
</feature>
<accession>A0A1Y4LF09</accession>
<comment type="function">
    <text evidence="10">Part of a membrane-bound complex that couples electron transfer with translocation of ions across the membrane.</text>
</comment>
<dbReference type="InterPro" id="IPR050395">
    <property type="entry name" value="4Fe4S_Ferredoxin_RnfB"/>
</dbReference>
<feature type="domain" description="4Fe-4S ferredoxin-type" evidence="12">
    <location>
        <begin position="236"/>
        <end position="265"/>
    </location>
</feature>
<feature type="binding site" evidence="10">
    <location>
        <position position="138"/>
    </location>
    <ligand>
        <name>[4Fe-4S] cluster</name>
        <dbReference type="ChEBI" id="CHEBI:49883"/>
        <label>2</label>
    </ligand>
</feature>
<dbReference type="NCBIfam" id="TIGR01944">
    <property type="entry name" value="rnfB"/>
    <property type="match status" value="1"/>
</dbReference>
<dbReference type="InterPro" id="IPR010207">
    <property type="entry name" value="Elect_transpt_cplx_RnfB/RsxB"/>
</dbReference>
<dbReference type="PROSITE" id="PS00198">
    <property type="entry name" value="4FE4S_FER_1"/>
    <property type="match status" value="2"/>
</dbReference>
<comment type="cofactor">
    <cofactor evidence="10">
        <name>[4Fe-4S] cluster</name>
        <dbReference type="ChEBI" id="CHEBI:49883"/>
    </cofactor>
    <text evidence="10">Binds 3 [4Fe-4S] clusters.</text>
</comment>
<evidence type="ECO:0000256" key="2">
    <source>
        <dbReference type="ARBA" id="ARBA00022485"/>
    </source>
</evidence>
<dbReference type="InterPro" id="IPR017896">
    <property type="entry name" value="4Fe4S_Fe-S-bd"/>
</dbReference>
<feature type="compositionally biased region" description="Low complexity" evidence="11">
    <location>
        <begin position="285"/>
        <end position="308"/>
    </location>
</feature>
<feature type="binding site" evidence="10">
    <location>
        <position position="152"/>
    </location>
    <ligand>
        <name>[4Fe-4S] cluster</name>
        <dbReference type="ChEBI" id="CHEBI:49883"/>
        <label>3</label>
    </ligand>
</feature>
<keyword evidence="3 10" id="KW-0479">Metal-binding</keyword>
<keyword evidence="8 10" id="KW-0411">Iron-sulfur</keyword>
<evidence type="ECO:0000256" key="6">
    <source>
        <dbReference type="ARBA" id="ARBA00022982"/>
    </source>
</evidence>
<feature type="binding site" evidence="10">
    <location>
        <position position="54"/>
    </location>
    <ligand>
        <name>[4Fe-4S] cluster</name>
        <dbReference type="ChEBI" id="CHEBI:49883"/>
        <label>1</label>
    </ligand>
</feature>
<comment type="subcellular location">
    <subcellularLocation>
        <location evidence="10">Cell membrane</location>
    </subcellularLocation>
</comment>
<dbReference type="GO" id="GO:0046872">
    <property type="term" value="F:metal ion binding"/>
    <property type="evidence" value="ECO:0007669"/>
    <property type="project" value="UniProtKB-KW"/>
</dbReference>
<dbReference type="GO" id="GO:0005886">
    <property type="term" value="C:plasma membrane"/>
    <property type="evidence" value="ECO:0007669"/>
    <property type="project" value="UniProtKB-SubCell"/>
</dbReference>
<keyword evidence="7 10" id="KW-0408">Iron</keyword>
<dbReference type="CDD" id="cd10549">
    <property type="entry name" value="MtMvhB_like"/>
    <property type="match status" value="1"/>
</dbReference>
<dbReference type="AlphaFoldDB" id="A0A1Y4LF09"/>
<evidence type="ECO:0000313" key="15">
    <source>
        <dbReference type="Proteomes" id="UP000195897"/>
    </source>
</evidence>
<dbReference type="GO" id="GO:0022900">
    <property type="term" value="P:electron transport chain"/>
    <property type="evidence" value="ECO:0007669"/>
    <property type="project" value="UniProtKB-UniRule"/>
</dbReference>
<feature type="domain" description="4Fe-4S" evidence="13">
    <location>
        <begin position="34"/>
        <end position="93"/>
    </location>
</feature>